<organism evidence="1">
    <name type="scientific">Herbiconiux sp. A18JL235</name>
    <dbReference type="NCBI Taxonomy" id="3152363"/>
    <lineage>
        <taxon>Bacteria</taxon>
        <taxon>Bacillati</taxon>
        <taxon>Actinomycetota</taxon>
        <taxon>Actinomycetes</taxon>
        <taxon>Micrococcales</taxon>
        <taxon>Microbacteriaceae</taxon>
        <taxon>Herbiconiux</taxon>
    </lineage>
</organism>
<sequence length="115" mass="11906">MKQITYAGDSLLTSDAVASALIELTACLAKKGIAEAVSIPIVKNGTTSDAELVIGVGNDVLAVPSDSDDAGIDETHFSEAAEGLRAKLDSHSGTSAAHFARSADIDSYLDEYPEH</sequence>
<name>A0AB39BEX7_9MICO</name>
<dbReference type="AlphaFoldDB" id="A0AB39BEX7"/>
<gene>
    <name evidence="1" type="ORF">ABFY20_15835</name>
</gene>
<dbReference type="RefSeq" id="WP_368497199.1">
    <property type="nucleotide sequence ID" value="NZ_CP162511.1"/>
</dbReference>
<evidence type="ECO:0000313" key="1">
    <source>
        <dbReference type="EMBL" id="XDI04794.1"/>
    </source>
</evidence>
<dbReference type="EMBL" id="CP162511">
    <property type="protein sequence ID" value="XDI04794.1"/>
    <property type="molecule type" value="Genomic_DNA"/>
</dbReference>
<reference evidence="1" key="1">
    <citation type="submission" date="2024-05" db="EMBL/GenBank/DDBJ databases">
        <title>Herbiconiux sp. A18JL235.</title>
        <authorList>
            <person name="Zhang G."/>
        </authorList>
    </citation>
    <scope>NUCLEOTIDE SEQUENCE</scope>
    <source>
        <strain evidence="1">A18JL235</strain>
    </source>
</reference>
<protein>
    <submittedName>
        <fullName evidence="1">Uncharacterized protein</fullName>
    </submittedName>
</protein>
<proteinExistence type="predicted"/>
<accession>A0AB39BEX7</accession>